<feature type="transmembrane region" description="Helical" evidence="1">
    <location>
        <begin position="148"/>
        <end position="169"/>
    </location>
</feature>
<feature type="transmembrane region" description="Helical" evidence="1">
    <location>
        <begin position="67"/>
        <end position="84"/>
    </location>
</feature>
<evidence type="ECO:0000313" key="2">
    <source>
        <dbReference type="EMBL" id="OGY44230.1"/>
    </source>
</evidence>
<feature type="transmembrane region" description="Helical" evidence="1">
    <location>
        <begin position="6"/>
        <end position="25"/>
    </location>
</feature>
<dbReference type="SUPFAM" id="SSF103481">
    <property type="entry name" value="Multidrug resistance efflux transporter EmrE"/>
    <property type="match status" value="1"/>
</dbReference>
<evidence type="ECO:0008006" key="4">
    <source>
        <dbReference type="Google" id="ProtNLM"/>
    </source>
</evidence>
<accession>A0A1G1XXC7</accession>
<evidence type="ECO:0000256" key="1">
    <source>
        <dbReference type="SAM" id="Phobius"/>
    </source>
</evidence>
<feature type="transmembrane region" description="Helical" evidence="1">
    <location>
        <begin position="219"/>
        <end position="239"/>
    </location>
</feature>
<comment type="caution">
    <text evidence="2">The sequence shown here is derived from an EMBL/GenBank/DDBJ whole genome shotgun (WGS) entry which is preliminary data.</text>
</comment>
<proteinExistence type="predicted"/>
<feature type="transmembrane region" description="Helical" evidence="1">
    <location>
        <begin position="245"/>
        <end position="265"/>
    </location>
</feature>
<evidence type="ECO:0000313" key="3">
    <source>
        <dbReference type="Proteomes" id="UP000176241"/>
    </source>
</evidence>
<reference evidence="2 3" key="1">
    <citation type="journal article" date="2016" name="Nat. Commun.">
        <title>Thousands of microbial genomes shed light on interconnected biogeochemical processes in an aquifer system.</title>
        <authorList>
            <person name="Anantharaman K."/>
            <person name="Brown C.T."/>
            <person name="Hug L.A."/>
            <person name="Sharon I."/>
            <person name="Castelle C.J."/>
            <person name="Probst A.J."/>
            <person name="Thomas B.C."/>
            <person name="Singh A."/>
            <person name="Wilkins M.J."/>
            <person name="Karaoz U."/>
            <person name="Brodie E.L."/>
            <person name="Williams K.H."/>
            <person name="Hubbard S.S."/>
            <person name="Banfield J.F."/>
        </authorList>
    </citation>
    <scope>NUCLEOTIDE SEQUENCE [LARGE SCALE GENOMIC DNA]</scope>
</reference>
<keyword evidence="1" id="KW-0812">Transmembrane</keyword>
<sequence>MDWIFFLIIAYFLIAIAVLVDKFILTKTVLPPVFYTVLISTLGLVVIVLAPFGFVFELDFYQLSKPALAGASFTLALFFLYYSLRLSEASRVFSFIGALSAFTTFFFSYLFLDQRLGLFQDIAFLFLVIGGILITLESRKEGRLRSWIWHGLTAAVLFGISYTAAQAAFDSQGFISGFIWLRVFAFLTALLFLLTKSNRQKIKDALKVKNGVKKGSNQLLIIGGQTLNGIGFVLLNYIISLASAAIVLASQGLQYVFLLIFTLILSKKFPQIIKEKYTPNVLAQKIFAVLLIAIGLVFLTISPL</sequence>
<feature type="transmembrane region" description="Helical" evidence="1">
    <location>
        <begin position="32"/>
        <end position="55"/>
    </location>
</feature>
<feature type="transmembrane region" description="Helical" evidence="1">
    <location>
        <begin position="175"/>
        <end position="194"/>
    </location>
</feature>
<keyword evidence="1" id="KW-1133">Transmembrane helix</keyword>
<name>A0A1G1XXC7_9BACT</name>
<feature type="transmembrane region" description="Helical" evidence="1">
    <location>
        <begin position="118"/>
        <end position="136"/>
    </location>
</feature>
<feature type="transmembrane region" description="Helical" evidence="1">
    <location>
        <begin position="286"/>
        <end position="303"/>
    </location>
</feature>
<protein>
    <recommendedName>
        <fullName evidence="4">EamA domain-containing protein</fullName>
    </recommendedName>
</protein>
<feature type="transmembrane region" description="Helical" evidence="1">
    <location>
        <begin position="91"/>
        <end position="112"/>
    </location>
</feature>
<dbReference type="EMBL" id="MHIC01000031">
    <property type="protein sequence ID" value="OGY44230.1"/>
    <property type="molecule type" value="Genomic_DNA"/>
</dbReference>
<dbReference type="AlphaFoldDB" id="A0A1G1XXC7"/>
<dbReference type="Proteomes" id="UP000176241">
    <property type="component" value="Unassembled WGS sequence"/>
</dbReference>
<gene>
    <name evidence="2" type="ORF">A2731_03360</name>
</gene>
<organism evidence="2 3">
    <name type="scientific">Candidatus Buchananbacteria bacterium RIFCSPHIGHO2_01_FULL_39_8</name>
    <dbReference type="NCBI Taxonomy" id="1797533"/>
    <lineage>
        <taxon>Bacteria</taxon>
        <taxon>Candidatus Buchananiibacteriota</taxon>
    </lineage>
</organism>
<keyword evidence="1" id="KW-0472">Membrane</keyword>
<dbReference type="STRING" id="1797533.A2731_03360"/>
<dbReference type="InterPro" id="IPR037185">
    <property type="entry name" value="EmrE-like"/>
</dbReference>